<comment type="similarity">
    <text evidence="1">Belongs to the protein kinase superfamily. CMGC Ser/Thr protein kinase family. MNB/DYRK subfamily.</text>
</comment>
<dbReference type="InterPro" id="IPR017441">
    <property type="entry name" value="Protein_kinase_ATP_BS"/>
</dbReference>
<keyword evidence="4" id="KW-0808">Transferase</keyword>
<comment type="catalytic activity">
    <reaction evidence="8">
        <text>L-seryl-[protein] + ATP = O-phospho-L-seryl-[protein] + ADP + H(+)</text>
        <dbReference type="Rhea" id="RHEA:17989"/>
        <dbReference type="Rhea" id="RHEA-COMP:9863"/>
        <dbReference type="Rhea" id="RHEA-COMP:11604"/>
        <dbReference type="ChEBI" id="CHEBI:15378"/>
        <dbReference type="ChEBI" id="CHEBI:29999"/>
        <dbReference type="ChEBI" id="CHEBI:30616"/>
        <dbReference type="ChEBI" id="CHEBI:83421"/>
        <dbReference type="ChEBI" id="CHEBI:456216"/>
        <dbReference type="EC" id="2.7.12.1"/>
    </reaction>
</comment>
<dbReference type="SUPFAM" id="SSF56112">
    <property type="entry name" value="Protein kinase-like (PK-like)"/>
    <property type="match status" value="1"/>
</dbReference>
<evidence type="ECO:0000313" key="16">
    <source>
        <dbReference type="WBParaSite" id="ECPE_0001100501-mRNA-1"/>
    </source>
</evidence>
<dbReference type="GO" id="GO:0005737">
    <property type="term" value="C:cytoplasm"/>
    <property type="evidence" value="ECO:0007669"/>
    <property type="project" value="TreeGrafter"/>
</dbReference>
<feature type="region of interest" description="Disordered" evidence="12">
    <location>
        <begin position="167"/>
        <end position="200"/>
    </location>
</feature>
<keyword evidence="5 11" id="KW-0547">Nucleotide-binding</keyword>
<evidence type="ECO:0000256" key="8">
    <source>
        <dbReference type="ARBA" id="ARBA00049003"/>
    </source>
</evidence>
<gene>
    <name evidence="14" type="ORF">ECPE_LOCUS10971</name>
</gene>
<sequence length="517" mass="58167">MAPINFNSHSTDQLESLMKRHRKHLPDAIPSKGLSNAALSFVHAQKMRSNRHQPRDSLARYSDVTFDSIKPHQVWLPRVALDNETTRSQQNVLESSWSSITGNQRRINRAGRRRANDYWKSELAGMQSNVDQQNSRPIKDSHLVNASAETMSERTTTSFPKVRNKAATTNNSVKTAGSSGELWSGDDRFKHPTDHTRKKQDKEQTVLSLLDSIAENKKISSQLSSSWTKLANIGLNAELRLRKQSVDNPMNCEKHAETSNSNKTLTPRLAPRHPKIPTSIVISKRSTPPTVTKTNGDVALVSSKEPTDSKHATPPLSHESQNQAVETVTVNSINTPRLEFNGTKTSITKKSDDVNLTTKSSWPMQPNTALSLYGKKLTAYERQELNEFPEIWFLGLDAEKIHGVPGAPLNAGYDDEHGTYLKVTSDHLAYRYEVLETLGKGSFGRVVRAIDHQTGNTFAIKIIRNKKRFHQQAQVEVTVLEELKRADPNNLGHIIHIRDHFVFRNHLCIVFDLMGYV</sequence>
<proteinExistence type="inferred from homology"/>
<reference evidence="16" key="1">
    <citation type="submission" date="2016-06" db="UniProtKB">
        <authorList>
            <consortium name="WormBaseParasite"/>
        </authorList>
    </citation>
    <scope>IDENTIFICATION</scope>
</reference>
<evidence type="ECO:0000256" key="9">
    <source>
        <dbReference type="ARBA" id="ARBA00049308"/>
    </source>
</evidence>
<comment type="catalytic activity">
    <reaction evidence="10">
        <text>L-tyrosyl-[protein] + ATP = O-phospho-L-tyrosyl-[protein] + ADP + H(+)</text>
        <dbReference type="Rhea" id="RHEA:10596"/>
        <dbReference type="Rhea" id="RHEA-COMP:10136"/>
        <dbReference type="Rhea" id="RHEA-COMP:20101"/>
        <dbReference type="ChEBI" id="CHEBI:15378"/>
        <dbReference type="ChEBI" id="CHEBI:30616"/>
        <dbReference type="ChEBI" id="CHEBI:46858"/>
        <dbReference type="ChEBI" id="CHEBI:61978"/>
        <dbReference type="ChEBI" id="CHEBI:456216"/>
        <dbReference type="EC" id="2.7.12.1"/>
    </reaction>
</comment>
<dbReference type="GO" id="GO:0004712">
    <property type="term" value="F:protein serine/threonine/tyrosine kinase activity"/>
    <property type="evidence" value="ECO:0007669"/>
    <property type="project" value="UniProtKB-EC"/>
</dbReference>
<dbReference type="InterPro" id="IPR042521">
    <property type="entry name" value="DYRK"/>
</dbReference>
<evidence type="ECO:0000256" key="11">
    <source>
        <dbReference type="PROSITE-ProRule" id="PRU10141"/>
    </source>
</evidence>
<dbReference type="Proteomes" id="UP000272942">
    <property type="component" value="Unassembled WGS sequence"/>
</dbReference>
<organism evidence="16">
    <name type="scientific">Echinostoma caproni</name>
    <dbReference type="NCBI Taxonomy" id="27848"/>
    <lineage>
        <taxon>Eukaryota</taxon>
        <taxon>Metazoa</taxon>
        <taxon>Spiralia</taxon>
        <taxon>Lophotrochozoa</taxon>
        <taxon>Platyhelminthes</taxon>
        <taxon>Trematoda</taxon>
        <taxon>Digenea</taxon>
        <taxon>Plagiorchiida</taxon>
        <taxon>Echinostomata</taxon>
        <taxon>Echinostomatoidea</taxon>
        <taxon>Echinostomatidae</taxon>
        <taxon>Echinostoma</taxon>
    </lineage>
</organism>
<evidence type="ECO:0000256" key="4">
    <source>
        <dbReference type="ARBA" id="ARBA00022679"/>
    </source>
</evidence>
<keyword evidence="6" id="KW-0418">Kinase</keyword>
<dbReference type="WBParaSite" id="ECPE_0001100501-mRNA-1">
    <property type="protein sequence ID" value="ECPE_0001100501-mRNA-1"/>
    <property type="gene ID" value="ECPE_0001100501"/>
</dbReference>
<dbReference type="PROSITE" id="PS00107">
    <property type="entry name" value="PROTEIN_KINASE_ATP"/>
    <property type="match status" value="1"/>
</dbReference>
<accession>A0A183AVI6</accession>
<keyword evidence="15" id="KW-1185">Reference proteome</keyword>
<name>A0A183AVI6_9TREM</name>
<evidence type="ECO:0000256" key="1">
    <source>
        <dbReference type="ARBA" id="ARBA00008867"/>
    </source>
</evidence>
<dbReference type="InterPro" id="IPR000719">
    <property type="entry name" value="Prot_kinase_dom"/>
</dbReference>
<dbReference type="Gene3D" id="3.30.10.30">
    <property type="entry name" value="DYRK"/>
    <property type="match status" value="1"/>
</dbReference>
<feature type="compositionally biased region" description="Polar residues" evidence="12">
    <location>
        <begin position="167"/>
        <end position="178"/>
    </location>
</feature>
<reference evidence="14 15" key="2">
    <citation type="submission" date="2018-11" db="EMBL/GenBank/DDBJ databases">
        <authorList>
            <consortium name="Pathogen Informatics"/>
        </authorList>
    </citation>
    <scope>NUCLEOTIDE SEQUENCE [LARGE SCALE GENOMIC DNA]</scope>
    <source>
        <strain evidence="14 15">Egypt</strain>
    </source>
</reference>
<evidence type="ECO:0000256" key="7">
    <source>
        <dbReference type="ARBA" id="ARBA00022840"/>
    </source>
</evidence>
<dbReference type="PANTHER" id="PTHR24058">
    <property type="entry name" value="DUAL SPECIFICITY PROTEIN KINASE"/>
    <property type="match status" value="1"/>
</dbReference>
<dbReference type="Pfam" id="PF00069">
    <property type="entry name" value="Pkinase"/>
    <property type="match status" value="1"/>
</dbReference>
<keyword evidence="7 11" id="KW-0067">ATP-binding</keyword>
<comment type="catalytic activity">
    <reaction evidence="9">
        <text>L-threonyl-[protein] + ATP = O-phospho-L-threonyl-[protein] + ADP + H(+)</text>
        <dbReference type="Rhea" id="RHEA:46608"/>
        <dbReference type="Rhea" id="RHEA-COMP:11060"/>
        <dbReference type="Rhea" id="RHEA-COMP:11605"/>
        <dbReference type="ChEBI" id="CHEBI:15378"/>
        <dbReference type="ChEBI" id="CHEBI:30013"/>
        <dbReference type="ChEBI" id="CHEBI:30616"/>
        <dbReference type="ChEBI" id="CHEBI:61977"/>
        <dbReference type="ChEBI" id="CHEBI:456216"/>
        <dbReference type="EC" id="2.7.12.1"/>
    </reaction>
</comment>
<dbReference type="AlphaFoldDB" id="A0A183AVI6"/>
<evidence type="ECO:0000313" key="14">
    <source>
        <dbReference type="EMBL" id="VDP87894.1"/>
    </source>
</evidence>
<feature type="compositionally biased region" description="Basic and acidic residues" evidence="12">
    <location>
        <begin position="185"/>
        <end position="200"/>
    </location>
</feature>
<dbReference type="Gene3D" id="3.30.200.20">
    <property type="entry name" value="Phosphorylase Kinase, domain 1"/>
    <property type="match status" value="1"/>
</dbReference>
<feature type="region of interest" description="Disordered" evidence="12">
    <location>
        <begin position="253"/>
        <end position="273"/>
    </location>
</feature>
<evidence type="ECO:0000256" key="5">
    <source>
        <dbReference type="ARBA" id="ARBA00022741"/>
    </source>
</evidence>
<dbReference type="InterPro" id="IPR011009">
    <property type="entry name" value="Kinase-like_dom_sf"/>
</dbReference>
<feature type="binding site" evidence="11">
    <location>
        <position position="461"/>
    </location>
    <ligand>
        <name>ATP</name>
        <dbReference type="ChEBI" id="CHEBI:30616"/>
    </ligand>
</feature>
<dbReference type="PROSITE" id="PS50011">
    <property type="entry name" value="PROTEIN_KINASE_DOM"/>
    <property type="match status" value="1"/>
</dbReference>
<dbReference type="OrthoDB" id="9332038at2759"/>
<dbReference type="PANTHER" id="PTHR24058:SF22">
    <property type="entry name" value="DUAL SPECIFICITY TYROSINE-PHOSPHORYLATION-REGULATED KINASE 4"/>
    <property type="match status" value="1"/>
</dbReference>
<dbReference type="GO" id="GO:0005524">
    <property type="term" value="F:ATP binding"/>
    <property type="evidence" value="ECO:0007669"/>
    <property type="project" value="UniProtKB-UniRule"/>
</dbReference>
<evidence type="ECO:0000313" key="15">
    <source>
        <dbReference type="Proteomes" id="UP000272942"/>
    </source>
</evidence>
<dbReference type="EC" id="2.7.12.1" evidence="2"/>
<protein>
    <recommendedName>
        <fullName evidence="2">dual-specificity kinase</fullName>
        <ecNumber evidence="2">2.7.12.1</ecNumber>
    </recommendedName>
</protein>
<keyword evidence="3" id="KW-0723">Serine/threonine-protein kinase</keyword>
<evidence type="ECO:0000259" key="13">
    <source>
        <dbReference type="PROSITE" id="PS50011"/>
    </source>
</evidence>
<dbReference type="InterPro" id="IPR050494">
    <property type="entry name" value="Ser_Thr_dual-spec_kinase"/>
</dbReference>
<evidence type="ECO:0000256" key="6">
    <source>
        <dbReference type="ARBA" id="ARBA00022777"/>
    </source>
</evidence>
<dbReference type="GO" id="GO:0005856">
    <property type="term" value="C:cytoskeleton"/>
    <property type="evidence" value="ECO:0007669"/>
    <property type="project" value="TreeGrafter"/>
</dbReference>
<evidence type="ECO:0000256" key="3">
    <source>
        <dbReference type="ARBA" id="ARBA00022527"/>
    </source>
</evidence>
<feature type="domain" description="Protein kinase" evidence="13">
    <location>
        <begin position="432"/>
        <end position="517"/>
    </location>
</feature>
<dbReference type="GO" id="GO:0004674">
    <property type="term" value="F:protein serine/threonine kinase activity"/>
    <property type="evidence" value="ECO:0007669"/>
    <property type="project" value="UniProtKB-KW"/>
</dbReference>
<dbReference type="EMBL" id="UZAN01050009">
    <property type="protein sequence ID" value="VDP87894.1"/>
    <property type="molecule type" value="Genomic_DNA"/>
</dbReference>
<evidence type="ECO:0000256" key="10">
    <source>
        <dbReference type="ARBA" id="ARBA00051680"/>
    </source>
</evidence>
<evidence type="ECO:0000256" key="2">
    <source>
        <dbReference type="ARBA" id="ARBA00013203"/>
    </source>
</evidence>
<evidence type="ECO:0000256" key="12">
    <source>
        <dbReference type="SAM" id="MobiDB-lite"/>
    </source>
</evidence>